<dbReference type="PANTHER" id="PTHR42032">
    <property type="entry name" value="YALI0E30679P"/>
    <property type="match status" value="1"/>
</dbReference>
<keyword evidence="2" id="KW-0812">Transmembrane</keyword>
<evidence type="ECO:0000256" key="2">
    <source>
        <dbReference type="SAM" id="Phobius"/>
    </source>
</evidence>
<feature type="transmembrane region" description="Helical" evidence="2">
    <location>
        <begin position="116"/>
        <end position="134"/>
    </location>
</feature>
<proteinExistence type="predicted"/>
<dbReference type="AlphaFoldDB" id="A0A9P7ZTI3"/>
<feature type="compositionally biased region" description="Polar residues" evidence="1">
    <location>
        <begin position="188"/>
        <end position="200"/>
    </location>
</feature>
<dbReference type="GeneID" id="70289884"/>
<dbReference type="PANTHER" id="PTHR42032:SF1">
    <property type="entry name" value="YALI0E30679P"/>
    <property type="match status" value="1"/>
</dbReference>
<feature type="region of interest" description="Disordered" evidence="1">
    <location>
        <begin position="1"/>
        <end position="62"/>
    </location>
</feature>
<keyword evidence="2" id="KW-0472">Membrane</keyword>
<keyword evidence="4" id="KW-1185">Reference proteome</keyword>
<organism evidence="3 4">
    <name type="scientific">Emericellopsis atlantica</name>
    <dbReference type="NCBI Taxonomy" id="2614577"/>
    <lineage>
        <taxon>Eukaryota</taxon>
        <taxon>Fungi</taxon>
        <taxon>Dikarya</taxon>
        <taxon>Ascomycota</taxon>
        <taxon>Pezizomycotina</taxon>
        <taxon>Sordariomycetes</taxon>
        <taxon>Hypocreomycetidae</taxon>
        <taxon>Hypocreales</taxon>
        <taxon>Bionectriaceae</taxon>
        <taxon>Emericellopsis</taxon>
    </lineage>
</organism>
<gene>
    <name evidence="3" type="ORF">F5Z01DRAFT_314500</name>
</gene>
<feature type="region of interest" description="Disordered" evidence="1">
    <location>
        <begin position="152"/>
        <end position="200"/>
    </location>
</feature>
<protein>
    <submittedName>
        <fullName evidence="3">Uncharacterized protein</fullName>
    </submittedName>
</protein>
<feature type="transmembrane region" description="Helical" evidence="2">
    <location>
        <begin position="212"/>
        <end position="234"/>
    </location>
</feature>
<keyword evidence="2" id="KW-1133">Transmembrane helix</keyword>
<evidence type="ECO:0000313" key="3">
    <source>
        <dbReference type="EMBL" id="KAG9258024.1"/>
    </source>
</evidence>
<name>A0A9P7ZTI3_9HYPO</name>
<feature type="compositionally biased region" description="Acidic residues" evidence="1">
    <location>
        <begin position="175"/>
        <end position="184"/>
    </location>
</feature>
<comment type="caution">
    <text evidence="3">The sequence shown here is derived from an EMBL/GenBank/DDBJ whole genome shotgun (WGS) entry which is preliminary data.</text>
</comment>
<dbReference type="RefSeq" id="XP_046121948.1">
    <property type="nucleotide sequence ID" value="XM_046258981.1"/>
</dbReference>
<dbReference type="OrthoDB" id="5422510at2759"/>
<evidence type="ECO:0000256" key="1">
    <source>
        <dbReference type="SAM" id="MobiDB-lite"/>
    </source>
</evidence>
<accession>A0A9P7ZTI3</accession>
<dbReference type="EMBL" id="MU251244">
    <property type="protein sequence ID" value="KAG9258024.1"/>
    <property type="molecule type" value="Genomic_DNA"/>
</dbReference>
<evidence type="ECO:0000313" key="4">
    <source>
        <dbReference type="Proteomes" id="UP000887229"/>
    </source>
</evidence>
<dbReference type="Proteomes" id="UP000887229">
    <property type="component" value="Unassembled WGS sequence"/>
</dbReference>
<feature type="transmembrane region" description="Helical" evidence="2">
    <location>
        <begin position="90"/>
        <end position="110"/>
    </location>
</feature>
<reference evidence="3" key="1">
    <citation type="journal article" date="2021" name="IMA Fungus">
        <title>Genomic characterization of three marine fungi, including Emericellopsis atlantica sp. nov. with signatures of a generalist lifestyle and marine biomass degradation.</title>
        <authorList>
            <person name="Hagestad O.C."/>
            <person name="Hou L."/>
            <person name="Andersen J.H."/>
            <person name="Hansen E.H."/>
            <person name="Altermark B."/>
            <person name="Li C."/>
            <person name="Kuhnert E."/>
            <person name="Cox R.J."/>
            <person name="Crous P.W."/>
            <person name="Spatafora J.W."/>
            <person name="Lail K."/>
            <person name="Amirebrahimi M."/>
            <person name="Lipzen A."/>
            <person name="Pangilinan J."/>
            <person name="Andreopoulos W."/>
            <person name="Hayes R.D."/>
            <person name="Ng V."/>
            <person name="Grigoriev I.V."/>
            <person name="Jackson S.A."/>
            <person name="Sutton T.D.S."/>
            <person name="Dobson A.D.W."/>
            <person name="Rama T."/>
        </authorList>
    </citation>
    <scope>NUCLEOTIDE SEQUENCE</scope>
    <source>
        <strain evidence="3">TS7</strain>
    </source>
</reference>
<feature type="transmembrane region" description="Helical" evidence="2">
    <location>
        <begin position="411"/>
        <end position="437"/>
    </location>
</feature>
<sequence length="480" mass="52636">MGSATLADDDAPVGPKATGSSYNSAPSGHGLRRAFTLDEARKRPSFHAPPDDATRSRRRSSNFTDYSLGEARDILNPQAREGEMPASDSSSLATISIAVALLPAIAGALFKDGSAFMTDLMLLALSGVFLHWSVTQPWKWYHTAQEVRVEHEQSAEAAVEDSDADLDASSGGEGPLEDVPEEGDEKGSPSSNDKLPQPVGLTTEQKSALRELYVYETSALLSCFAMPLLAAYLLHALRTQLSRPSEGLVSNYNLTIFCMVSEVRAFSHMFKLVQSRTLHLQRVVQKTPYASAPSATSTRISELMTRLERLETQSSSLQEPEKEDATKTADTWKQEAAMIRQVRNGIQPDLDALNRAVRRYEKKATLLQMQTESRFTAMDGRLENAIALAAAAAKNSATSHRSFVRRTMDTIAALTLFPLNLLLTVLLLPLKAVLFLVNGRKRDREQALQGRYGRQGRSGKAIGPTRYNGDRVPTRVAAKR</sequence>
<feature type="region of interest" description="Disordered" evidence="1">
    <location>
        <begin position="446"/>
        <end position="480"/>
    </location>
</feature>